<evidence type="ECO:0000313" key="3">
    <source>
        <dbReference type="EMBL" id="MUP41788.1"/>
    </source>
</evidence>
<dbReference type="PANTHER" id="PTHR45947:SF3">
    <property type="entry name" value="SULFOQUINOVOSYL TRANSFERASE SQD2"/>
    <property type="match status" value="1"/>
</dbReference>
<dbReference type="OrthoDB" id="832722at2"/>
<dbReference type="Proteomes" id="UP000460416">
    <property type="component" value="Unassembled WGS sequence"/>
</dbReference>
<comment type="caution">
    <text evidence="3">The sequence shown here is derived from an EMBL/GenBank/DDBJ whole genome shotgun (WGS) entry which is preliminary data.</text>
</comment>
<dbReference type="InterPro" id="IPR028098">
    <property type="entry name" value="Glyco_trans_4-like_N"/>
</dbReference>
<gene>
    <name evidence="3" type="ORF">FLP08_04320</name>
</gene>
<dbReference type="PANTHER" id="PTHR45947">
    <property type="entry name" value="SULFOQUINOVOSYL TRANSFERASE SQD2"/>
    <property type="match status" value="1"/>
</dbReference>
<feature type="domain" description="Glycosyltransferase subfamily 4-like N-terminal" evidence="2">
    <location>
        <begin position="109"/>
        <end position="212"/>
    </location>
</feature>
<protein>
    <submittedName>
        <fullName evidence="3">Colanic acid biosynthesis glycosyltransferase WcaL</fullName>
    </submittedName>
</protein>
<dbReference type="Pfam" id="PF00534">
    <property type="entry name" value="Glycos_transf_1"/>
    <property type="match status" value="1"/>
</dbReference>
<evidence type="ECO:0000259" key="2">
    <source>
        <dbReference type="Pfam" id="PF13439"/>
    </source>
</evidence>
<reference evidence="3 4" key="1">
    <citation type="submission" date="2019-07" db="EMBL/GenBank/DDBJ databases">
        <title>Gramella aestuarii sp. nov., isolated from a tidal flat, and emended description of Gramella echinicola.</title>
        <authorList>
            <person name="Liu L."/>
        </authorList>
    </citation>
    <scope>NUCLEOTIDE SEQUENCE [LARGE SCALE GENOMIC DNA]</scope>
    <source>
        <strain evidence="3 4">BS12</strain>
    </source>
</reference>
<evidence type="ECO:0000313" key="4">
    <source>
        <dbReference type="Proteomes" id="UP000460416"/>
    </source>
</evidence>
<dbReference type="AlphaFoldDB" id="A0A7K1LM22"/>
<keyword evidence="3" id="KW-0808">Transferase</keyword>
<accession>A0A7K1LM22</accession>
<dbReference type="GO" id="GO:0016757">
    <property type="term" value="F:glycosyltransferase activity"/>
    <property type="evidence" value="ECO:0007669"/>
    <property type="project" value="InterPro"/>
</dbReference>
<dbReference type="RefSeq" id="WP_156274419.1">
    <property type="nucleotide sequence ID" value="NZ_BAABGI010000001.1"/>
</dbReference>
<evidence type="ECO:0000259" key="1">
    <source>
        <dbReference type="Pfam" id="PF00534"/>
    </source>
</evidence>
<keyword evidence="4" id="KW-1185">Reference proteome</keyword>
<proteinExistence type="predicted"/>
<sequence length="412" mass="47073">MRGKTIIFRIWKFPATSETFVINQILIAKSCGYEVKILVEDLQDIDNSIHREIIRSNDLESRIITENYKIPRIKILRILKGSLLLIRNWKNLRFIKKFSALQKDKLSALFKFSSLKYLNNYDLIHVQYGTNVKPLDQLKRIGFLKTPLLVSFHGHDLVFPINGRIPEKGYYDDLFKYGDRLVVNTPYLEDILLKLGASSDNIEIIPAGIDTNFFRPNNSSSKKANQISLITVGRLEYLKGQHLGIECVKVLKEKGYEVSYDIIGSGSKFEDLKDLVNIYNLNEYVTFWGNKSADDIKNLLQKSDIFLMTSITDPKYGSESQGLVTAEAQACGLPVVAFDSGGVKYTVDPDHSGFLIPEGDVQMMVSFLEKLINDESLRLIMGKQARKFVKEKFSNDRLLQKWESLYKATLKS</sequence>
<dbReference type="Gene3D" id="3.40.50.2000">
    <property type="entry name" value="Glycogen Phosphorylase B"/>
    <property type="match status" value="2"/>
</dbReference>
<organism evidence="3 4">
    <name type="scientific">Christiangramia aestuarii</name>
    <dbReference type="NCBI Taxonomy" id="1028746"/>
    <lineage>
        <taxon>Bacteria</taxon>
        <taxon>Pseudomonadati</taxon>
        <taxon>Bacteroidota</taxon>
        <taxon>Flavobacteriia</taxon>
        <taxon>Flavobacteriales</taxon>
        <taxon>Flavobacteriaceae</taxon>
        <taxon>Christiangramia</taxon>
    </lineage>
</organism>
<dbReference type="SUPFAM" id="SSF53756">
    <property type="entry name" value="UDP-Glycosyltransferase/glycogen phosphorylase"/>
    <property type="match status" value="1"/>
</dbReference>
<feature type="domain" description="Glycosyl transferase family 1" evidence="1">
    <location>
        <begin position="220"/>
        <end position="387"/>
    </location>
</feature>
<dbReference type="EMBL" id="VJVW01000002">
    <property type="protein sequence ID" value="MUP41788.1"/>
    <property type="molecule type" value="Genomic_DNA"/>
</dbReference>
<dbReference type="InterPro" id="IPR050194">
    <property type="entry name" value="Glycosyltransferase_grp1"/>
</dbReference>
<name>A0A7K1LM22_9FLAO</name>
<dbReference type="Pfam" id="PF13439">
    <property type="entry name" value="Glyco_transf_4"/>
    <property type="match status" value="1"/>
</dbReference>
<dbReference type="InterPro" id="IPR001296">
    <property type="entry name" value="Glyco_trans_1"/>
</dbReference>